<dbReference type="InterPro" id="IPR019301">
    <property type="entry name" value="Flagellar_prot_FlgJ_N"/>
</dbReference>
<sequence length="94" mass="9990">MQVESLRAAPPALRRAAQAFEAQALGQLLQPVFDTLPQGRFGGGMAEAQWQPMLVSEMANAASRSGHGLGLGDAVLREMLRWQSAGATGEEQGR</sequence>
<organism evidence="2 3">
    <name type="scientific">Belnapia rosea</name>
    <dbReference type="NCBI Taxonomy" id="938405"/>
    <lineage>
        <taxon>Bacteria</taxon>
        <taxon>Pseudomonadati</taxon>
        <taxon>Pseudomonadota</taxon>
        <taxon>Alphaproteobacteria</taxon>
        <taxon>Acetobacterales</taxon>
        <taxon>Roseomonadaceae</taxon>
        <taxon>Belnapia</taxon>
    </lineage>
</organism>
<feature type="domain" description="Flagellar protein FlgJ N-terminal" evidence="1">
    <location>
        <begin position="35"/>
        <end position="77"/>
    </location>
</feature>
<dbReference type="Pfam" id="PF10135">
    <property type="entry name" value="Rod-binding"/>
    <property type="match status" value="1"/>
</dbReference>
<proteinExistence type="predicted"/>
<dbReference type="AlphaFoldDB" id="A0A1G6P8H7"/>
<gene>
    <name evidence="2" type="ORF">SAMN04487779_1002301</name>
</gene>
<dbReference type="STRING" id="938405.SAMN02927895_02019"/>
<evidence type="ECO:0000259" key="1">
    <source>
        <dbReference type="Pfam" id="PF10135"/>
    </source>
</evidence>
<dbReference type="OrthoDB" id="7862954at2"/>
<name>A0A1G6P8H7_9PROT</name>
<evidence type="ECO:0000313" key="3">
    <source>
        <dbReference type="Proteomes" id="UP000198925"/>
    </source>
</evidence>
<reference evidence="2 3" key="1">
    <citation type="submission" date="2016-10" db="EMBL/GenBank/DDBJ databases">
        <authorList>
            <person name="de Groot N.N."/>
        </authorList>
    </citation>
    <scope>NUCLEOTIDE SEQUENCE [LARGE SCALE GENOMIC DNA]</scope>
    <source>
        <strain evidence="2 3">CPCC 100156</strain>
    </source>
</reference>
<evidence type="ECO:0000313" key="2">
    <source>
        <dbReference type="EMBL" id="SDC76389.1"/>
    </source>
</evidence>
<accession>A0A1G6P8H7</accession>
<dbReference type="Proteomes" id="UP000198925">
    <property type="component" value="Unassembled WGS sequence"/>
</dbReference>
<keyword evidence="3" id="KW-1185">Reference proteome</keyword>
<protein>
    <submittedName>
        <fullName evidence="2">Rod binding protein</fullName>
    </submittedName>
</protein>
<dbReference type="EMBL" id="FMZX01000002">
    <property type="protein sequence ID" value="SDC76389.1"/>
    <property type="molecule type" value="Genomic_DNA"/>
</dbReference>
<dbReference type="RefSeq" id="WP_090563145.1">
    <property type="nucleotide sequence ID" value="NZ_FMXZ01000004.1"/>
</dbReference>